<proteinExistence type="predicted"/>
<dbReference type="PANTHER" id="PTHR32387:SF3">
    <property type="entry name" value="ATP_DNA BINDING PROTEIN"/>
    <property type="match status" value="1"/>
</dbReference>
<evidence type="ECO:0000313" key="1">
    <source>
        <dbReference type="EnsemblPlants" id="AET5Gv20790900.1"/>
    </source>
</evidence>
<reference evidence="2" key="1">
    <citation type="journal article" date="2014" name="Science">
        <title>Ancient hybridizations among the ancestral genomes of bread wheat.</title>
        <authorList>
            <consortium name="International Wheat Genome Sequencing Consortium,"/>
            <person name="Marcussen T."/>
            <person name="Sandve S.R."/>
            <person name="Heier L."/>
            <person name="Spannagl M."/>
            <person name="Pfeifer M."/>
            <person name="Jakobsen K.S."/>
            <person name="Wulff B.B."/>
            <person name="Steuernagel B."/>
            <person name="Mayer K.F."/>
            <person name="Olsen O.A."/>
        </authorList>
    </citation>
    <scope>NUCLEOTIDE SEQUENCE [LARGE SCALE GENOMIC DNA]</scope>
    <source>
        <strain evidence="2">cv. AL8/78</strain>
    </source>
</reference>
<name>A0A453LI85_AEGTS</name>
<reference evidence="2" key="2">
    <citation type="journal article" date="2017" name="Nat. Plants">
        <title>The Aegilops tauschii genome reveals multiple impacts of transposons.</title>
        <authorList>
            <person name="Zhao G."/>
            <person name="Zou C."/>
            <person name="Li K."/>
            <person name="Wang K."/>
            <person name="Li T."/>
            <person name="Gao L."/>
            <person name="Zhang X."/>
            <person name="Wang H."/>
            <person name="Yang Z."/>
            <person name="Liu X."/>
            <person name="Jiang W."/>
            <person name="Mao L."/>
            <person name="Kong X."/>
            <person name="Jiao Y."/>
            <person name="Jia J."/>
        </authorList>
    </citation>
    <scope>NUCLEOTIDE SEQUENCE [LARGE SCALE GENOMIC DNA]</scope>
    <source>
        <strain evidence="2">cv. AL8/78</strain>
    </source>
</reference>
<reference evidence="1" key="3">
    <citation type="journal article" date="2017" name="Nature">
        <title>Genome sequence of the progenitor of the wheat D genome Aegilops tauschii.</title>
        <authorList>
            <person name="Luo M.C."/>
            <person name="Gu Y.Q."/>
            <person name="Puiu D."/>
            <person name="Wang H."/>
            <person name="Twardziok S.O."/>
            <person name="Deal K.R."/>
            <person name="Huo N."/>
            <person name="Zhu T."/>
            <person name="Wang L."/>
            <person name="Wang Y."/>
            <person name="McGuire P.E."/>
            <person name="Liu S."/>
            <person name="Long H."/>
            <person name="Ramasamy R.K."/>
            <person name="Rodriguez J.C."/>
            <person name="Van S.L."/>
            <person name="Yuan L."/>
            <person name="Wang Z."/>
            <person name="Xia Z."/>
            <person name="Xiao L."/>
            <person name="Anderson O.D."/>
            <person name="Ouyang S."/>
            <person name="Liang Y."/>
            <person name="Zimin A.V."/>
            <person name="Pertea G."/>
            <person name="Qi P."/>
            <person name="Bennetzen J.L."/>
            <person name="Dai X."/>
            <person name="Dawson M.W."/>
            <person name="Muller H.G."/>
            <person name="Kugler K."/>
            <person name="Rivarola-Duarte L."/>
            <person name="Spannagl M."/>
            <person name="Mayer K.F.X."/>
            <person name="Lu F.H."/>
            <person name="Bevan M.W."/>
            <person name="Leroy P."/>
            <person name="Li P."/>
            <person name="You F.M."/>
            <person name="Sun Q."/>
            <person name="Liu Z."/>
            <person name="Lyons E."/>
            <person name="Wicker T."/>
            <person name="Salzberg S.L."/>
            <person name="Devos K.M."/>
            <person name="Dvorak J."/>
        </authorList>
    </citation>
    <scope>NUCLEOTIDE SEQUENCE [LARGE SCALE GENOMIC DNA]</scope>
    <source>
        <strain evidence="1">cv. AL8/78</strain>
    </source>
</reference>
<dbReference type="PANTHER" id="PTHR32387">
    <property type="entry name" value="WU:FJ29H11"/>
    <property type="match status" value="1"/>
</dbReference>
<evidence type="ECO:0000313" key="2">
    <source>
        <dbReference type="Proteomes" id="UP000015105"/>
    </source>
</evidence>
<dbReference type="EnsemblPlants" id="AET5Gv20790900.1">
    <property type="protein sequence ID" value="AET5Gv20790900.1"/>
    <property type="gene ID" value="AET5Gv20790900"/>
</dbReference>
<protein>
    <submittedName>
        <fullName evidence="1">Uncharacterized protein</fullName>
    </submittedName>
</protein>
<organism evidence="1 2">
    <name type="scientific">Aegilops tauschii subsp. strangulata</name>
    <name type="common">Goatgrass</name>
    <dbReference type="NCBI Taxonomy" id="200361"/>
    <lineage>
        <taxon>Eukaryota</taxon>
        <taxon>Viridiplantae</taxon>
        <taxon>Streptophyta</taxon>
        <taxon>Embryophyta</taxon>
        <taxon>Tracheophyta</taxon>
        <taxon>Spermatophyta</taxon>
        <taxon>Magnoliopsida</taxon>
        <taxon>Liliopsida</taxon>
        <taxon>Poales</taxon>
        <taxon>Poaceae</taxon>
        <taxon>BOP clade</taxon>
        <taxon>Pooideae</taxon>
        <taxon>Triticodae</taxon>
        <taxon>Triticeae</taxon>
        <taxon>Triticinae</taxon>
        <taxon>Aegilops</taxon>
    </lineage>
</organism>
<reference evidence="1" key="4">
    <citation type="submission" date="2019-03" db="UniProtKB">
        <authorList>
            <consortium name="EnsemblPlants"/>
        </authorList>
    </citation>
    <scope>IDENTIFICATION</scope>
</reference>
<dbReference type="Proteomes" id="UP000015105">
    <property type="component" value="Chromosome 5D"/>
</dbReference>
<dbReference type="Gramene" id="AET5Gv20790900.1">
    <property type="protein sequence ID" value="AET5Gv20790900.1"/>
    <property type="gene ID" value="AET5Gv20790900"/>
</dbReference>
<accession>A0A453LI85</accession>
<dbReference type="AlphaFoldDB" id="A0A453LI85"/>
<reference evidence="1" key="5">
    <citation type="journal article" date="2021" name="G3 (Bethesda)">
        <title>Aegilops tauschii genome assembly Aet v5.0 features greater sequence contiguity and improved annotation.</title>
        <authorList>
            <person name="Wang L."/>
            <person name="Zhu T."/>
            <person name="Rodriguez J.C."/>
            <person name="Deal K.R."/>
            <person name="Dubcovsky J."/>
            <person name="McGuire P.E."/>
            <person name="Lux T."/>
            <person name="Spannagl M."/>
            <person name="Mayer K.F.X."/>
            <person name="Baldrich P."/>
            <person name="Meyers B.C."/>
            <person name="Huo N."/>
            <person name="Gu Y.Q."/>
            <person name="Zhou H."/>
            <person name="Devos K.M."/>
            <person name="Bennetzen J.L."/>
            <person name="Unver T."/>
            <person name="Budak H."/>
            <person name="Gulick P.J."/>
            <person name="Galiba G."/>
            <person name="Kalapos B."/>
            <person name="Nelson D.R."/>
            <person name="Li P."/>
            <person name="You F.M."/>
            <person name="Luo M.C."/>
            <person name="Dvorak J."/>
        </authorList>
    </citation>
    <scope>NUCLEOTIDE SEQUENCE [LARGE SCALE GENOMIC DNA]</scope>
    <source>
        <strain evidence="1">cv. AL8/78</strain>
    </source>
</reference>
<keyword evidence="2" id="KW-1185">Reference proteome</keyword>
<dbReference type="InterPro" id="IPR052957">
    <property type="entry name" value="Auxin_embryo_med"/>
</dbReference>
<sequence length="166" mass="18563">MVTNFPFIIQADFLLASSREAILFDSPWNKGILECIPSAFMNAFVALVKSRTDAPAMTIPSMFHYLPVSPSMIPLLEPVRSGIKDKVLVEDIVPCESHTPQKMFCKPCEVAWLKPAFWDILVKARESGVDLKNLSTHGTYILSSHFDKSAYNSVLTFLDVKSVSHE</sequence>